<dbReference type="InterPro" id="IPR050320">
    <property type="entry name" value="N5-glutamine_MTase"/>
</dbReference>
<accession>A0A1H7I246</accession>
<keyword evidence="9" id="KW-1185">Reference proteome</keyword>
<dbReference type="Pfam" id="PF17827">
    <property type="entry name" value="PrmC_N"/>
    <property type="match status" value="1"/>
</dbReference>
<dbReference type="EC" id="2.1.1.297" evidence="1"/>
<dbReference type="RefSeq" id="WP_093317929.1">
    <property type="nucleotide sequence ID" value="NZ_FOAF01000001.1"/>
</dbReference>
<feature type="domain" description="Release factor glutamine methyltransferase N-terminal" evidence="7">
    <location>
        <begin position="31"/>
        <end position="75"/>
    </location>
</feature>
<evidence type="ECO:0000256" key="2">
    <source>
        <dbReference type="ARBA" id="ARBA00022603"/>
    </source>
</evidence>
<keyword evidence="3 8" id="KW-0808">Transferase</keyword>
<dbReference type="InterPro" id="IPR004556">
    <property type="entry name" value="HemK-like"/>
</dbReference>
<dbReference type="PROSITE" id="PS00092">
    <property type="entry name" value="N6_MTASE"/>
    <property type="match status" value="1"/>
</dbReference>
<dbReference type="PANTHER" id="PTHR18895">
    <property type="entry name" value="HEMK METHYLTRANSFERASE"/>
    <property type="match status" value="1"/>
</dbReference>
<dbReference type="SUPFAM" id="SSF53335">
    <property type="entry name" value="S-adenosyl-L-methionine-dependent methyltransferases"/>
    <property type="match status" value="1"/>
</dbReference>
<dbReference type="Gene3D" id="1.10.8.10">
    <property type="entry name" value="DNA helicase RuvA subunit, C-terminal domain"/>
    <property type="match status" value="1"/>
</dbReference>
<organism evidence="8 9">
    <name type="scientific">Olivibacter domesticus</name>
    <name type="common">Pseudosphingobacterium domesticum</name>
    <dbReference type="NCBI Taxonomy" id="407022"/>
    <lineage>
        <taxon>Bacteria</taxon>
        <taxon>Pseudomonadati</taxon>
        <taxon>Bacteroidota</taxon>
        <taxon>Sphingobacteriia</taxon>
        <taxon>Sphingobacteriales</taxon>
        <taxon>Sphingobacteriaceae</taxon>
        <taxon>Olivibacter</taxon>
    </lineage>
</organism>
<comment type="catalytic activity">
    <reaction evidence="5">
        <text>L-glutaminyl-[peptide chain release factor] + S-adenosyl-L-methionine = N(5)-methyl-L-glutaminyl-[peptide chain release factor] + S-adenosyl-L-homocysteine + H(+)</text>
        <dbReference type="Rhea" id="RHEA:42896"/>
        <dbReference type="Rhea" id="RHEA-COMP:10271"/>
        <dbReference type="Rhea" id="RHEA-COMP:10272"/>
        <dbReference type="ChEBI" id="CHEBI:15378"/>
        <dbReference type="ChEBI" id="CHEBI:30011"/>
        <dbReference type="ChEBI" id="CHEBI:57856"/>
        <dbReference type="ChEBI" id="CHEBI:59789"/>
        <dbReference type="ChEBI" id="CHEBI:61891"/>
        <dbReference type="EC" id="2.1.1.297"/>
    </reaction>
</comment>
<dbReference type="Gene3D" id="3.40.50.150">
    <property type="entry name" value="Vaccinia Virus protein VP39"/>
    <property type="match status" value="1"/>
</dbReference>
<dbReference type="EMBL" id="FOAF01000001">
    <property type="protein sequence ID" value="SEK55500.1"/>
    <property type="molecule type" value="Genomic_DNA"/>
</dbReference>
<dbReference type="CDD" id="cd02440">
    <property type="entry name" value="AdoMet_MTases"/>
    <property type="match status" value="1"/>
</dbReference>
<evidence type="ECO:0000256" key="5">
    <source>
        <dbReference type="ARBA" id="ARBA00048391"/>
    </source>
</evidence>
<evidence type="ECO:0000313" key="8">
    <source>
        <dbReference type="EMBL" id="SEK55500.1"/>
    </source>
</evidence>
<reference evidence="9" key="1">
    <citation type="submission" date="2016-10" db="EMBL/GenBank/DDBJ databases">
        <authorList>
            <person name="Varghese N."/>
            <person name="Submissions S."/>
        </authorList>
    </citation>
    <scope>NUCLEOTIDE SEQUENCE [LARGE SCALE GENOMIC DNA]</scope>
    <source>
        <strain evidence="9">DSM 18733</strain>
    </source>
</reference>
<sequence length="286" mass="33073">MQLHEIHHQFLNKLVPLYDASEVESLFFEVIQHVLNYNKATYIFHKHIDIPTDKEDQINVILKRLTEGEPLQYILERAWFMGIPFKVTDKVLIPRPETEELVDLIINDYQNIASASLEIMDIGTGSGCIPITLKKHLKQAHLHALDISKEALDIAKQNAKDQHTYVNFLLADILEWDLIFQNDMKFDIIVSNPPYIPPSEQEAMHSNVLQYEPHLALFVEEKAPLLFYETIASFALIHLKENGTLYFEINRNYGDKVADLLRKKGFQQVLLLQDMHGADRMIKASL</sequence>
<dbReference type="GO" id="GO:0003676">
    <property type="term" value="F:nucleic acid binding"/>
    <property type="evidence" value="ECO:0007669"/>
    <property type="project" value="InterPro"/>
</dbReference>
<dbReference type="AlphaFoldDB" id="A0A1H7I246"/>
<evidence type="ECO:0000256" key="1">
    <source>
        <dbReference type="ARBA" id="ARBA00012771"/>
    </source>
</evidence>
<dbReference type="PANTHER" id="PTHR18895:SF74">
    <property type="entry name" value="MTRF1L RELEASE FACTOR GLUTAMINE METHYLTRANSFERASE"/>
    <property type="match status" value="1"/>
</dbReference>
<evidence type="ECO:0000256" key="4">
    <source>
        <dbReference type="ARBA" id="ARBA00022691"/>
    </source>
</evidence>
<dbReference type="InterPro" id="IPR007848">
    <property type="entry name" value="Small_mtfrase_dom"/>
</dbReference>
<dbReference type="Proteomes" id="UP000199421">
    <property type="component" value="Unassembled WGS sequence"/>
</dbReference>
<keyword evidence="4" id="KW-0949">S-adenosyl-L-methionine</keyword>
<dbReference type="Pfam" id="PF05175">
    <property type="entry name" value="MTS"/>
    <property type="match status" value="1"/>
</dbReference>
<dbReference type="GO" id="GO:0102559">
    <property type="term" value="F:peptide chain release factor N(5)-glutamine methyltransferase activity"/>
    <property type="evidence" value="ECO:0007669"/>
    <property type="project" value="UniProtKB-EC"/>
</dbReference>
<dbReference type="NCBIfam" id="TIGR03534">
    <property type="entry name" value="RF_mod_PrmC"/>
    <property type="match status" value="1"/>
</dbReference>
<protein>
    <recommendedName>
        <fullName evidence="1">peptide chain release factor N(5)-glutamine methyltransferase</fullName>
        <ecNumber evidence="1">2.1.1.297</ecNumber>
    </recommendedName>
</protein>
<dbReference type="GO" id="GO:0032259">
    <property type="term" value="P:methylation"/>
    <property type="evidence" value="ECO:0007669"/>
    <property type="project" value="UniProtKB-KW"/>
</dbReference>
<evidence type="ECO:0000259" key="7">
    <source>
        <dbReference type="Pfam" id="PF17827"/>
    </source>
</evidence>
<proteinExistence type="predicted"/>
<name>A0A1H7I246_OLID1</name>
<dbReference type="OrthoDB" id="9800643at2"/>
<keyword evidence="2 8" id="KW-0489">Methyltransferase</keyword>
<dbReference type="NCBIfam" id="TIGR00536">
    <property type="entry name" value="hemK_fam"/>
    <property type="match status" value="1"/>
</dbReference>
<dbReference type="InterPro" id="IPR002052">
    <property type="entry name" value="DNA_methylase_N6_adenine_CS"/>
</dbReference>
<dbReference type="InterPro" id="IPR040758">
    <property type="entry name" value="PrmC_N"/>
</dbReference>
<gene>
    <name evidence="8" type="ORF">SAMN05661044_00532</name>
</gene>
<evidence type="ECO:0000259" key="6">
    <source>
        <dbReference type="Pfam" id="PF05175"/>
    </source>
</evidence>
<dbReference type="InterPro" id="IPR029063">
    <property type="entry name" value="SAM-dependent_MTases_sf"/>
</dbReference>
<feature type="domain" description="Methyltransferase small" evidence="6">
    <location>
        <begin position="115"/>
        <end position="200"/>
    </location>
</feature>
<dbReference type="STRING" id="407022.SAMN05661044_00532"/>
<evidence type="ECO:0000313" key="9">
    <source>
        <dbReference type="Proteomes" id="UP000199421"/>
    </source>
</evidence>
<dbReference type="InterPro" id="IPR019874">
    <property type="entry name" value="RF_methyltr_PrmC"/>
</dbReference>
<evidence type="ECO:0000256" key="3">
    <source>
        <dbReference type="ARBA" id="ARBA00022679"/>
    </source>
</evidence>